<dbReference type="Pfam" id="PF14028">
    <property type="entry name" value="Lant_dehydr_C"/>
    <property type="match status" value="1"/>
</dbReference>
<accession>A0A345SS23</accession>
<evidence type="ECO:0000259" key="2">
    <source>
        <dbReference type="Pfam" id="PF14028"/>
    </source>
</evidence>
<dbReference type="NCBIfam" id="TIGR03891">
    <property type="entry name" value="thiopep_ocin"/>
    <property type="match status" value="1"/>
</dbReference>
<name>A0A345SS23_9ACTN</name>
<feature type="compositionally biased region" description="Basic and acidic residues" evidence="1">
    <location>
        <begin position="41"/>
        <end position="55"/>
    </location>
</feature>
<gene>
    <name evidence="3" type="ORF">C7M71_002620</name>
</gene>
<dbReference type="OrthoDB" id="3607295at2"/>
<dbReference type="InterPro" id="IPR023809">
    <property type="entry name" value="Thiopep_bacteriocin_synth_dom"/>
</dbReference>
<proteinExistence type="predicted"/>
<dbReference type="AlphaFoldDB" id="A0A345SS23"/>
<dbReference type="EMBL" id="CP031264">
    <property type="protein sequence ID" value="AXI76528.1"/>
    <property type="molecule type" value="Genomic_DNA"/>
</dbReference>
<evidence type="ECO:0000256" key="1">
    <source>
        <dbReference type="SAM" id="MobiDB-lite"/>
    </source>
</evidence>
<sequence>MDHPRTLPGSRRHRSDRPAGPLLRRTPRPAPARAGTQGGPRLHDRLRNPQVHRPDAGPAPMTGTARTWRSWHLHVASLDPQALETVVVTALPPVLELVGPTSDGQPRPWFFIRYWQAGPHVRLRIADLGDRQAADVEALLADRLARIDADLPEERRLTPDAYRRSVEPLAAIGEYGSPLPVEQLAPPGAHRAEYQPEYERYGGPALLPYSEDLFHASSVVCLRACRARPDHRHAFLDGLELLAASLSAWPDRTDRTDRPDRSGLLAGHRDGWRALLARRPGGPPDWEGLDRAVRADAERLAPTAPALRELVAGAPCRWSTWTKRLRAAAGGWSTTLGPERARQILGSHVHMAHNRLGLSPLREAQLAAVLLALDVTGAPAEPEPATRRGAP</sequence>
<dbReference type="Proteomes" id="UP000249340">
    <property type="component" value="Chromosome"/>
</dbReference>
<evidence type="ECO:0000313" key="4">
    <source>
        <dbReference type="Proteomes" id="UP000249340"/>
    </source>
</evidence>
<feature type="domain" description="Thiopeptide-type bacteriocin biosynthesis" evidence="2">
    <location>
        <begin position="68"/>
        <end position="370"/>
    </location>
</feature>
<reference evidence="4" key="1">
    <citation type="submission" date="2018-07" db="EMBL/GenBank/DDBJ databases">
        <title>Streptacidiphilus bronchialis DSM 106435 chromosome.</title>
        <authorList>
            <person name="Batra D."/>
            <person name="Gulvik C.A."/>
        </authorList>
    </citation>
    <scope>NUCLEOTIDE SEQUENCE [LARGE SCALE GENOMIC DNA]</scope>
    <source>
        <strain evidence="4">DSM 106435</strain>
    </source>
</reference>
<organism evidence="3 4">
    <name type="scientific">Peterkaempfera bronchialis</name>
    <dbReference type="NCBI Taxonomy" id="2126346"/>
    <lineage>
        <taxon>Bacteria</taxon>
        <taxon>Bacillati</taxon>
        <taxon>Actinomycetota</taxon>
        <taxon>Actinomycetes</taxon>
        <taxon>Kitasatosporales</taxon>
        <taxon>Streptomycetaceae</taxon>
        <taxon>Peterkaempfera</taxon>
    </lineage>
</organism>
<evidence type="ECO:0000313" key="3">
    <source>
        <dbReference type="EMBL" id="AXI76528.1"/>
    </source>
</evidence>
<keyword evidence="4" id="KW-1185">Reference proteome</keyword>
<dbReference type="KEGG" id="stri:C7M71_002620"/>
<feature type="region of interest" description="Disordered" evidence="1">
    <location>
        <begin position="1"/>
        <end position="64"/>
    </location>
</feature>
<protein>
    <recommendedName>
        <fullName evidence="2">Thiopeptide-type bacteriocin biosynthesis domain-containing protein</fullName>
    </recommendedName>
</protein>